<reference evidence="1" key="1">
    <citation type="submission" date="2014-12" db="EMBL/GenBank/DDBJ databases">
        <title>Insight into the proteome of Arion vulgaris.</title>
        <authorList>
            <person name="Aradska J."/>
            <person name="Bulat T."/>
            <person name="Smidak R."/>
            <person name="Sarate P."/>
            <person name="Gangsoo J."/>
            <person name="Sialana F."/>
            <person name="Bilban M."/>
            <person name="Lubec G."/>
        </authorList>
    </citation>
    <scope>NUCLEOTIDE SEQUENCE</scope>
    <source>
        <tissue evidence="1">Skin</tissue>
    </source>
</reference>
<dbReference type="EMBL" id="HACG01006361">
    <property type="protein sequence ID" value="CEK53226.1"/>
    <property type="molecule type" value="Transcribed_RNA"/>
</dbReference>
<name>A0A0B6YBM6_9EUPU</name>
<accession>A0A0B6YBM6</accession>
<organism evidence="1">
    <name type="scientific">Arion vulgaris</name>
    <dbReference type="NCBI Taxonomy" id="1028688"/>
    <lineage>
        <taxon>Eukaryota</taxon>
        <taxon>Metazoa</taxon>
        <taxon>Spiralia</taxon>
        <taxon>Lophotrochozoa</taxon>
        <taxon>Mollusca</taxon>
        <taxon>Gastropoda</taxon>
        <taxon>Heterobranchia</taxon>
        <taxon>Euthyneura</taxon>
        <taxon>Panpulmonata</taxon>
        <taxon>Eupulmonata</taxon>
        <taxon>Stylommatophora</taxon>
        <taxon>Helicina</taxon>
        <taxon>Arionoidea</taxon>
        <taxon>Arionidae</taxon>
        <taxon>Arion</taxon>
    </lineage>
</organism>
<evidence type="ECO:0000313" key="1">
    <source>
        <dbReference type="EMBL" id="CEK53226.1"/>
    </source>
</evidence>
<dbReference type="AlphaFoldDB" id="A0A0B6YBM6"/>
<protein>
    <submittedName>
        <fullName evidence="1">Uncharacterized protein</fullName>
    </submittedName>
</protein>
<feature type="non-terminal residue" evidence="1">
    <location>
        <position position="1"/>
    </location>
</feature>
<gene>
    <name evidence="1" type="primary">ORF19508</name>
</gene>
<proteinExistence type="predicted"/>
<sequence length="124" mass="14224">SINLSNNFKNNQMMWYYFGGKPVNEQKKEDRLSDTLATQIRDRTNSMESNASEIADQFADAARRTSFSAYHAEGRKASLEDVLKYNARYQINGDGFEKQDYSKPKRIHLGGTFMDDMFNGRSSS</sequence>